<dbReference type="EMBL" id="JABFDN010000001">
    <property type="protein sequence ID" value="NPU64619.1"/>
    <property type="molecule type" value="Genomic_DNA"/>
</dbReference>
<evidence type="ECO:0000313" key="1">
    <source>
        <dbReference type="EMBL" id="NPU64619.1"/>
    </source>
</evidence>
<comment type="caution">
    <text evidence="1">The sequence shown here is derived from an EMBL/GenBank/DDBJ whole genome shotgun (WGS) entry which is preliminary data.</text>
</comment>
<evidence type="ECO:0000313" key="2">
    <source>
        <dbReference type="Proteomes" id="UP000886476"/>
    </source>
</evidence>
<protein>
    <submittedName>
        <fullName evidence="1">Uncharacterized protein</fullName>
    </submittedName>
</protein>
<gene>
    <name evidence="1" type="ORF">HL667_06380</name>
</gene>
<accession>A0ABX2C8M5</accession>
<name>A0ABX2C8M5_9BRAD</name>
<dbReference type="Proteomes" id="UP000886476">
    <property type="component" value="Unassembled WGS sequence"/>
</dbReference>
<reference evidence="1" key="1">
    <citation type="submission" date="2020-05" db="EMBL/GenBank/DDBJ databases">
        <title>Nod-independent and nitrogen-fixing Bradyrhizobium aeschynomene sp. nov. isolated from nodules of Aeschynomene indica.</title>
        <authorList>
            <person name="Zhang Z."/>
        </authorList>
    </citation>
    <scope>NUCLEOTIDE SEQUENCE</scope>
    <source>
        <strain evidence="1">83012</strain>
    </source>
</reference>
<keyword evidence="2" id="KW-1185">Reference proteome</keyword>
<proteinExistence type="predicted"/>
<organism evidence="1 2">
    <name type="scientific">Bradyrhizobium aeschynomenes</name>
    <dbReference type="NCBI Taxonomy" id="2734909"/>
    <lineage>
        <taxon>Bacteria</taxon>
        <taxon>Pseudomonadati</taxon>
        <taxon>Pseudomonadota</taxon>
        <taxon>Alphaproteobacteria</taxon>
        <taxon>Hyphomicrobiales</taxon>
        <taxon>Nitrobacteraceae</taxon>
        <taxon>Bradyrhizobium</taxon>
    </lineage>
</organism>
<dbReference type="RefSeq" id="WP_172109652.1">
    <property type="nucleotide sequence ID" value="NZ_JABFDN010000001.1"/>
</dbReference>
<sequence length="86" mass="9822">MLNRDQLNNADAERVASSCIGLLDRLQNYPAHIQPLTLACTFLVLSAHLRVPAQDLFNLARNMMAEEENIAEFKAVTDYIKYEIER</sequence>